<accession>A0ABR4K1B4</accession>
<feature type="coiled-coil region" evidence="1">
    <location>
        <begin position="155"/>
        <end position="225"/>
    </location>
</feature>
<evidence type="ECO:0000256" key="1">
    <source>
        <dbReference type="SAM" id="Coils"/>
    </source>
</evidence>
<dbReference type="SUPFAM" id="SSF58022">
    <property type="entry name" value="XRCC4, C-terminal oligomerization domain"/>
    <property type="match status" value="1"/>
</dbReference>
<evidence type="ECO:0000313" key="4">
    <source>
        <dbReference type="Proteomes" id="UP001610444"/>
    </source>
</evidence>
<dbReference type="PANTHER" id="PTHR42067">
    <property type="entry name" value="YALI0C15378P"/>
    <property type="match status" value="1"/>
</dbReference>
<dbReference type="InterPro" id="IPR014751">
    <property type="entry name" value="XRCC4-like_C"/>
</dbReference>
<dbReference type="PANTHER" id="PTHR42067:SF1">
    <property type="entry name" value="MITOTIC APPARATUS PROTEIN P62"/>
    <property type="match status" value="1"/>
</dbReference>
<evidence type="ECO:0000313" key="3">
    <source>
        <dbReference type="EMBL" id="KAL2845807.1"/>
    </source>
</evidence>
<dbReference type="Proteomes" id="UP001610444">
    <property type="component" value="Unassembled WGS sequence"/>
</dbReference>
<sequence>MPPSKHVSGPRVVHIRRSDAADAHVLLHVTRTDSSTLELGITATEGDSPYTTTVRQAQLKNLRAKQYQGSDDEWRDTILHVLGLLEEPEKHSDLLTGIEVSATINGSGDEDKELVLTVRKRIQDITQKLGSLTLSQDDEQAIELFEWSNIAVARADSMEERYATLLARFRTAEDTISSLNRQLDELISSKSLHEQQLMSDFVHLLNEKKLKIRNQQRLLASAKVDPEKLSTIQKATAADRSKPDAKGRNQKRSARAILEVDDNSESDGGFEKMDVDQKQRADEGSGQETDDPEQSTPQPMEDEDTTTDDEGPAASTHVTKKEEKEKQGPPGRALARSPPPRRELPFARRAQKEPVPAKSPPAQDSDETEGETDDDEL</sequence>
<gene>
    <name evidence="3" type="ORF">BJX68DRAFT_131300</name>
</gene>
<evidence type="ECO:0000256" key="2">
    <source>
        <dbReference type="SAM" id="MobiDB-lite"/>
    </source>
</evidence>
<keyword evidence="1" id="KW-0175">Coiled coil</keyword>
<keyword evidence="4" id="KW-1185">Reference proteome</keyword>
<dbReference type="EMBL" id="JBFXLR010000035">
    <property type="protein sequence ID" value="KAL2845807.1"/>
    <property type="molecule type" value="Genomic_DNA"/>
</dbReference>
<dbReference type="Gene3D" id="1.20.5.370">
    <property type="match status" value="1"/>
</dbReference>
<evidence type="ECO:0008006" key="5">
    <source>
        <dbReference type="Google" id="ProtNLM"/>
    </source>
</evidence>
<name>A0ABR4K1B4_9EURO</name>
<dbReference type="GeneID" id="98151467"/>
<comment type="caution">
    <text evidence="3">The sequence shown here is derived from an EMBL/GenBank/DDBJ whole genome shotgun (WGS) entry which is preliminary data.</text>
</comment>
<reference evidence="3 4" key="1">
    <citation type="submission" date="2024-07" db="EMBL/GenBank/DDBJ databases">
        <title>Section-level genome sequencing and comparative genomics of Aspergillus sections Usti and Cavernicolus.</title>
        <authorList>
            <consortium name="Lawrence Berkeley National Laboratory"/>
            <person name="Nybo J.L."/>
            <person name="Vesth T.C."/>
            <person name="Theobald S."/>
            <person name="Frisvad J.C."/>
            <person name="Larsen T.O."/>
            <person name="Kjaerboelling I."/>
            <person name="Rothschild-Mancinelli K."/>
            <person name="Lyhne E.K."/>
            <person name="Kogle M.E."/>
            <person name="Barry K."/>
            <person name="Clum A."/>
            <person name="Na H."/>
            <person name="Ledsgaard L."/>
            <person name="Lin J."/>
            <person name="Lipzen A."/>
            <person name="Kuo A."/>
            <person name="Riley R."/>
            <person name="Mondo S."/>
            <person name="LaButti K."/>
            <person name="Haridas S."/>
            <person name="Pangalinan J."/>
            <person name="Salamov A.A."/>
            <person name="Simmons B.A."/>
            <person name="Magnuson J.K."/>
            <person name="Chen J."/>
            <person name="Drula E."/>
            <person name="Henrissat B."/>
            <person name="Wiebenga A."/>
            <person name="Lubbers R.J."/>
            <person name="Gomes A.C."/>
            <person name="Macurrencykelacurrency M.R."/>
            <person name="Stajich J."/>
            <person name="Grigoriev I.V."/>
            <person name="Mortensen U.H."/>
            <person name="De vries R.P."/>
            <person name="Baker S.E."/>
            <person name="Andersen M.R."/>
        </authorList>
    </citation>
    <scope>NUCLEOTIDE SEQUENCE [LARGE SCALE GENOMIC DNA]</scope>
    <source>
        <strain evidence="3 4">CBS 756.74</strain>
    </source>
</reference>
<feature type="compositionally biased region" description="Basic and acidic residues" evidence="2">
    <location>
        <begin position="237"/>
        <end position="247"/>
    </location>
</feature>
<feature type="compositionally biased region" description="Acidic residues" evidence="2">
    <location>
        <begin position="364"/>
        <end position="377"/>
    </location>
</feature>
<organism evidence="3 4">
    <name type="scientific">Aspergillus pseudodeflectus</name>
    <dbReference type="NCBI Taxonomy" id="176178"/>
    <lineage>
        <taxon>Eukaryota</taxon>
        <taxon>Fungi</taxon>
        <taxon>Dikarya</taxon>
        <taxon>Ascomycota</taxon>
        <taxon>Pezizomycotina</taxon>
        <taxon>Eurotiomycetes</taxon>
        <taxon>Eurotiomycetidae</taxon>
        <taxon>Eurotiales</taxon>
        <taxon>Aspergillaceae</taxon>
        <taxon>Aspergillus</taxon>
        <taxon>Aspergillus subgen. Nidulantes</taxon>
    </lineage>
</organism>
<feature type="compositionally biased region" description="Acidic residues" evidence="2">
    <location>
        <begin position="300"/>
        <end position="311"/>
    </location>
</feature>
<proteinExistence type="predicted"/>
<feature type="compositionally biased region" description="Basic and acidic residues" evidence="2">
    <location>
        <begin position="340"/>
        <end position="352"/>
    </location>
</feature>
<feature type="compositionally biased region" description="Basic and acidic residues" evidence="2">
    <location>
        <begin position="269"/>
        <end position="283"/>
    </location>
</feature>
<protein>
    <recommendedName>
        <fullName evidence="5">XRCC4-like factor-domain-containing protein</fullName>
    </recommendedName>
</protein>
<feature type="region of interest" description="Disordered" evidence="2">
    <location>
        <begin position="233"/>
        <end position="377"/>
    </location>
</feature>
<dbReference type="RefSeq" id="XP_070896830.1">
    <property type="nucleotide sequence ID" value="XM_071036303.1"/>
</dbReference>